<proteinExistence type="predicted"/>
<name>A0A5B7CB05_DAVIN</name>
<accession>A0A5B7CB05</accession>
<gene>
    <name evidence="1" type="ORF">Din_047823</name>
</gene>
<sequence>MGSDLTHRRSSYFSGCMSPSCVPVHEEYSRIHHHLPSAKNGGRRWRKLLKRLVRESKSIYGSKPLTFQYDAESYSQNFDEGLHKEEYGRCPQVFREFRWHVVHK</sequence>
<protein>
    <submittedName>
        <fullName evidence="1">Uncharacterized protein</fullName>
    </submittedName>
</protein>
<dbReference type="AlphaFoldDB" id="A0A5B7CB05"/>
<evidence type="ECO:0000313" key="1">
    <source>
        <dbReference type="EMBL" id="MPA78382.1"/>
    </source>
</evidence>
<dbReference type="EMBL" id="GHES01047823">
    <property type="protein sequence ID" value="MPA78382.1"/>
    <property type="molecule type" value="Transcribed_RNA"/>
</dbReference>
<organism evidence="1">
    <name type="scientific">Davidia involucrata</name>
    <name type="common">Dove tree</name>
    <dbReference type="NCBI Taxonomy" id="16924"/>
    <lineage>
        <taxon>Eukaryota</taxon>
        <taxon>Viridiplantae</taxon>
        <taxon>Streptophyta</taxon>
        <taxon>Embryophyta</taxon>
        <taxon>Tracheophyta</taxon>
        <taxon>Spermatophyta</taxon>
        <taxon>Magnoliopsida</taxon>
        <taxon>eudicotyledons</taxon>
        <taxon>Gunneridae</taxon>
        <taxon>Pentapetalae</taxon>
        <taxon>asterids</taxon>
        <taxon>Cornales</taxon>
        <taxon>Nyssaceae</taxon>
        <taxon>Davidia</taxon>
    </lineage>
</organism>
<reference evidence="1" key="1">
    <citation type="submission" date="2019-08" db="EMBL/GenBank/DDBJ databases">
        <title>Reference gene set and small RNA set construction with multiple tissues from Davidia involucrata Baill.</title>
        <authorList>
            <person name="Yang H."/>
            <person name="Zhou C."/>
            <person name="Li G."/>
            <person name="Wang J."/>
            <person name="Gao P."/>
            <person name="Wang M."/>
            <person name="Wang R."/>
            <person name="Zhao Y."/>
        </authorList>
    </citation>
    <scope>NUCLEOTIDE SEQUENCE</scope>
    <source>
        <tissue evidence="1">Mixed with DoveR01_LX</tissue>
    </source>
</reference>